<sequence length="69" mass="8202">MALRTITVKLDDEIVSLLDDIYRKLGYNYRSDVIREALEDWLRRHGFKVNLSVSRPRHNDRGLVFEVEV</sequence>
<name>A0ABN6ZQK6_9CREN</name>
<accession>A0ABN6ZQK6</accession>
<dbReference type="InterPro" id="IPR002145">
    <property type="entry name" value="CopG"/>
</dbReference>
<dbReference type="EMBL" id="AP028907">
    <property type="protein sequence ID" value="BES80648.1"/>
    <property type="molecule type" value="Genomic_DNA"/>
</dbReference>
<protein>
    <recommendedName>
        <fullName evidence="1">Ribbon-helix-helix protein CopG domain-containing protein</fullName>
    </recommendedName>
</protein>
<dbReference type="RefSeq" id="WP_338251073.1">
    <property type="nucleotide sequence ID" value="NZ_AP028907.1"/>
</dbReference>
<feature type="domain" description="Ribbon-helix-helix protein CopG" evidence="1">
    <location>
        <begin position="5"/>
        <end position="44"/>
    </location>
</feature>
<reference evidence="2 3" key="1">
    <citation type="submission" date="2023-09" db="EMBL/GenBank/DDBJ databases">
        <title>Pyrofollis japonicus gen. nov. sp. nov., a novel member of the family Pyrodictiaceae isolated from the Iheya North hydrothermal field.</title>
        <authorList>
            <person name="Miyazaki U."/>
            <person name="Sanari M."/>
            <person name="Tame A."/>
            <person name="Kitajima M."/>
            <person name="Okamoto A."/>
            <person name="Sawayama S."/>
            <person name="Miyazaki J."/>
            <person name="Takai K."/>
            <person name="Nakagawa S."/>
        </authorList>
    </citation>
    <scope>NUCLEOTIDE SEQUENCE [LARGE SCALE GENOMIC DNA]</scope>
    <source>
        <strain evidence="2 3">AV2</strain>
    </source>
</reference>
<evidence type="ECO:0000313" key="2">
    <source>
        <dbReference type="EMBL" id="BES80648.1"/>
    </source>
</evidence>
<evidence type="ECO:0000259" key="1">
    <source>
        <dbReference type="Pfam" id="PF01402"/>
    </source>
</evidence>
<evidence type="ECO:0000313" key="3">
    <source>
        <dbReference type="Proteomes" id="UP001341135"/>
    </source>
</evidence>
<dbReference type="InterPro" id="IPR010985">
    <property type="entry name" value="Ribbon_hlx_hlx"/>
</dbReference>
<dbReference type="Gene3D" id="1.10.1220.10">
    <property type="entry name" value="Met repressor-like"/>
    <property type="match status" value="1"/>
</dbReference>
<keyword evidence="3" id="KW-1185">Reference proteome</keyword>
<dbReference type="Pfam" id="PF01402">
    <property type="entry name" value="RHH_1"/>
    <property type="match status" value="1"/>
</dbReference>
<proteinExistence type="predicted"/>
<organism evidence="2 3">
    <name type="scientific">Pyrodictium abyssi</name>
    <dbReference type="NCBI Taxonomy" id="54256"/>
    <lineage>
        <taxon>Archaea</taxon>
        <taxon>Thermoproteota</taxon>
        <taxon>Thermoprotei</taxon>
        <taxon>Desulfurococcales</taxon>
        <taxon>Pyrodictiaceae</taxon>
        <taxon>Pyrodictium</taxon>
    </lineage>
</organism>
<dbReference type="CDD" id="cd22231">
    <property type="entry name" value="RHH_NikR_HicB-like"/>
    <property type="match status" value="1"/>
</dbReference>
<dbReference type="SUPFAM" id="SSF47598">
    <property type="entry name" value="Ribbon-helix-helix"/>
    <property type="match status" value="1"/>
</dbReference>
<dbReference type="InterPro" id="IPR013321">
    <property type="entry name" value="Arc_rbn_hlx_hlx"/>
</dbReference>
<dbReference type="GeneID" id="89288243"/>
<dbReference type="Proteomes" id="UP001341135">
    <property type="component" value="Chromosome"/>
</dbReference>
<gene>
    <name evidence="2" type="ORF">PABY_02150</name>
</gene>